<protein>
    <recommendedName>
        <fullName evidence="8">Peptidase A1 domain-containing protein</fullName>
    </recommendedName>
</protein>
<dbReference type="InterPro" id="IPR001461">
    <property type="entry name" value="Aspartic_peptidase_A1"/>
</dbReference>
<dbReference type="InterPro" id="IPR021109">
    <property type="entry name" value="Peptidase_aspartic_dom_sf"/>
</dbReference>
<dbReference type="Pfam" id="PF14541">
    <property type="entry name" value="TAXi_C"/>
    <property type="match status" value="1"/>
</dbReference>
<dbReference type="PROSITE" id="PS51767">
    <property type="entry name" value="PEPTIDASE_A1"/>
    <property type="match status" value="1"/>
</dbReference>
<keyword evidence="3" id="KW-0064">Aspartyl protease</keyword>
<keyword evidence="10" id="KW-1185">Reference proteome</keyword>
<dbReference type="EMBL" id="OZ075126">
    <property type="protein sequence ID" value="CAL4939124.1"/>
    <property type="molecule type" value="Genomic_DNA"/>
</dbReference>
<gene>
    <name evidence="9" type="ORF">URODEC1_LOCUS31711</name>
</gene>
<dbReference type="InterPro" id="IPR032861">
    <property type="entry name" value="TAXi_N"/>
</dbReference>
<sequence length="456" mass="47843">MKMRKLTLLLALLAAALAISCSAAAAGGTIRTQLTRADAGRGLTRRQLFRRMARRSKARAARLLSASGSTSSSSPASATAVPGKGQVTEIEYLISFGIGTPPQAVQATLDTGSDLVWTQCQPCPSCYAQSLPYYDPRLSATSASLPCVSSACRQLDLSSCGARDWGNGTCVYTYSYGDRSSTNGLLGADTFTFDSGDDTVTAVPGLAFGCGWFNNNGPFSSNATGTGVAGFGRGALSLPSQLKVDNFSYCFTDVTGSTPSPVLLGLPANLYGGADTGAAVQTTPLIQSPGAVPTFYYLSLKSITVGSTRLPVPESAFALARNGSGGTVIDSGTSVTMLPPLVYGLLHDAFVAQVDLPVTSDEPLCFAVSGKKKKRKQQEEEMPKLVLEFEGATLDLPRENYVFEMEDGGQRNMCIAALSSGGSMTIIGNYQQQDLHVLYDLAGNKLSFVPAHCDKV</sequence>
<name>A0ABC8YAP9_9POAL</name>
<dbReference type="PRINTS" id="PR00792">
    <property type="entry name" value="PEPSIN"/>
</dbReference>
<evidence type="ECO:0000313" key="9">
    <source>
        <dbReference type="EMBL" id="CAL4939124.1"/>
    </source>
</evidence>
<dbReference type="SUPFAM" id="SSF50630">
    <property type="entry name" value="Acid proteases"/>
    <property type="match status" value="1"/>
</dbReference>
<dbReference type="GO" id="GO:0006508">
    <property type="term" value="P:proteolysis"/>
    <property type="evidence" value="ECO:0007669"/>
    <property type="project" value="UniProtKB-KW"/>
</dbReference>
<feature type="signal peptide" evidence="7">
    <location>
        <begin position="1"/>
        <end position="18"/>
    </location>
</feature>
<accession>A0ABC8YAP9</accession>
<dbReference type="GO" id="GO:0004190">
    <property type="term" value="F:aspartic-type endopeptidase activity"/>
    <property type="evidence" value="ECO:0007669"/>
    <property type="project" value="UniProtKB-KW"/>
</dbReference>
<organism evidence="9 10">
    <name type="scientific">Urochloa decumbens</name>
    <dbReference type="NCBI Taxonomy" id="240449"/>
    <lineage>
        <taxon>Eukaryota</taxon>
        <taxon>Viridiplantae</taxon>
        <taxon>Streptophyta</taxon>
        <taxon>Embryophyta</taxon>
        <taxon>Tracheophyta</taxon>
        <taxon>Spermatophyta</taxon>
        <taxon>Magnoliopsida</taxon>
        <taxon>Liliopsida</taxon>
        <taxon>Poales</taxon>
        <taxon>Poaceae</taxon>
        <taxon>PACMAD clade</taxon>
        <taxon>Panicoideae</taxon>
        <taxon>Panicodae</taxon>
        <taxon>Paniceae</taxon>
        <taxon>Melinidinae</taxon>
        <taxon>Urochloa</taxon>
    </lineage>
</organism>
<evidence type="ECO:0000256" key="7">
    <source>
        <dbReference type="SAM" id="SignalP"/>
    </source>
</evidence>
<evidence type="ECO:0000256" key="3">
    <source>
        <dbReference type="ARBA" id="ARBA00022750"/>
    </source>
</evidence>
<evidence type="ECO:0000256" key="4">
    <source>
        <dbReference type="ARBA" id="ARBA00022801"/>
    </source>
</evidence>
<keyword evidence="4" id="KW-0378">Hydrolase</keyword>
<evidence type="ECO:0000313" key="10">
    <source>
        <dbReference type="Proteomes" id="UP001497457"/>
    </source>
</evidence>
<evidence type="ECO:0000256" key="5">
    <source>
        <dbReference type="ARBA" id="ARBA00023180"/>
    </source>
</evidence>
<evidence type="ECO:0000256" key="1">
    <source>
        <dbReference type="ARBA" id="ARBA00007447"/>
    </source>
</evidence>
<keyword evidence="7" id="KW-0732">Signal</keyword>
<dbReference type="CDD" id="cd05476">
    <property type="entry name" value="pepsin_A_like_plant"/>
    <property type="match status" value="1"/>
</dbReference>
<comment type="similarity">
    <text evidence="1">Belongs to the peptidase A1 family.</text>
</comment>
<feature type="active site" evidence="6">
    <location>
        <position position="330"/>
    </location>
</feature>
<dbReference type="AlphaFoldDB" id="A0ABC8YAP9"/>
<feature type="active site" evidence="6">
    <location>
        <position position="110"/>
    </location>
</feature>
<feature type="domain" description="Peptidase A1" evidence="8">
    <location>
        <begin position="92"/>
        <end position="449"/>
    </location>
</feature>
<proteinExistence type="inferred from homology"/>
<dbReference type="Proteomes" id="UP001497457">
    <property type="component" value="Chromosome 16b"/>
</dbReference>
<dbReference type="InterPro" id="IPR051708">
    <property type="entry name" value="Plant_Aspart_Prot_A1"/>
</dbReference>
<dbReference type="InterPro" id="IPR033121">
    <property type="entry name" value="PEPTIDASE_A1"/>
</dbReference>
<evidence type="ECO:0000259" key="8">
    <source>
        <dbReference type="PROSITE" id="PS51767"/>
    </source>
</evidence>
<dbReference type="PANTHER" id="PTHR47967:SF31">
    <property type="entry name" value="ASPARTYL PROTEASE FAMILY PROTEIN"/>
    <property type="match status" value="1"/>
</dbReference>
<reference evidence="9" key="1">
    <citation type="submission" date="2024-10" db="EMBL/GenBank/DDBJ databases">
        <authorList>
            <person name="Ryan C."/>
        </authorList>
    </citation>
    <scope>NUCLEOTIDE SEQUENCE [LARGE SCALE GENOMIC DNA]</scope>
</reference>
<evidence type="ECO:0000256" key="2">
    <source>
        <dbReference type="ARBA" id="ARBA00022670"/>
    </source>
</evidence>
<dbReference type="InterPro" id="IPR032799">
    <property type="entry name" value="TAXi_C"/>
</dbReference>
<dbReference type="InterPro" id="IPR034161">
    <property type="entry name" value="Pepsin-like_plant"/>
</dbReference>
<keyword evidence="2" id="KW-0645">Protease</keyword>
<evidence type="ECO:0000256" key="6">
    <source>
        <dbReference type="PIRSR" id="PIRSR601461-1"/>
    </source>
</evidence>
<keyword evidence="5" id="KW-0325">Glycoprotein</keyword>
<dbReference type="PANTHER" id="PTHR47967">
    <property type="entry name" value="OS07G0603500 PROTEIN-RELATED"/>
    <property type="match status" value="1"/>
</dbReference>
<dbReference type="Pfam" id="PF14543">
    <property type="entry name" value="TAXi_N"/>
    <property type="match status" value="1"/>
</dbReference>
<feature type="chain" id="PRO_5044772263" description="Peptidase A1 domain-containing protein" evidence="7">
    <location>
        <begin position="19"/>
        <end position="456"/>
    </location>
</feature>
<dbReference type="Gene3D" id="2.40.70.10">
    <property type="entry name" value="Acid Proteases"/>
    <property type="match status" value="2"/>
</dbReference>
<dbReference type="PROSITE" id="PS51257">
    <property type="entry name" value="PROKAR_LIPOPROTEIN"/>
    <property type="match status" value="1"/>
</dbReference>